<evidence type="ECO:0000259" key="1">
    <source>
        <dbReference type="Pfam" id="PF01471"/>
    </source>
</evidence>
<dbReference type="SUPFAM" id="SSF47090">
    <property type="entry name" value="PGBD-like"/>
    <property type="match status" value="1"/>
</dbReference>
<dbReference type="EMBL" id="CP094528">
    <property type="protein sequence ID" value="UOE43175.1"/>
    <property type="molecule type" value="Genomic_DNA"/>
</dbReference>
<proteinExistence type="predicted"/>
<sequence>MAIGAGTVALLGGAALVGWAAFVVFAPPGEAIVEAAFTDVTVLEGEVGSSISLNTVAEWTQQPAGTNQAVGVVTAVRAQPGDEVAAGQALYEVGLRPIVVAQGETPAFRDLTVGAEGADVLQVQEFLAALGFYDGAQDGEFGTATAAAVMEWQDSLDVEDDGVVRAADIVFVPNLPARVSLNGEKVFRGATLVGGETVVSVLSGEPSFKVPVTAQQAAKIPPGTEVEITVQEAVWHAVAAGQEPSDAVDQVQITLTATDGGAICGTECALVPVEGESILPSRVITQPTVPGLVVPSAALRSSPNGTVSVIGVDGAEYPVTVVASARGMSVIEGVEAGTKVRIPAEPEASR</sequence>
<name>A0ABY4BVD5_9MICO</name>
<dbReference type="Pfam" id="PF01471">
    <property type="entry name" value="PG_binding_1"/>
    <property type="match status" value="1"/>
</dbReference>
<accession>A0ABY4BVD5</accession>
<dbReference type="Gene3D" id="1.10.101.10">
    <property type="entry name" value="PGBD-like superfamily/PGBD"/>
    <property type="match status" value="1"/>
</dbReference>
<organism evidence="2 3">
    <name type="scientific">Agromyces larvae</name>
    <dbReference type="NCBI Taxonomy" id="2929802"/>
    <lineage>
        <taxon>Bacteria</taxon>
        <taxon>Bacillati</taxon>
        <taxon>Actinomycetota</taxon>
        <taxon>Actinomycetes</taxon>
        <taxon>Micrococcales</taxon>
        <taxon>Microbacteriaceae</taxon>
        <taxon>Agromyces</taxon>
    </lineage>
</organism>
<gene>
    <name evidence="2" type="ORF">MTO99_13390</name>
</gene>
<dbReference type="InterPro" id="IPR002477">
    <property type="entry name" value="Peptidoglycan-bd-like"/>
</dbReference>
<evidence type="ECO:0000313" key="2">
    <source>
        <dbReference type="EMBL" id="UOE43175.1"/>
    </source>
</evidence>
<dbReference type="RefSeq" id="WP_243554138.1">
    <property type="nucleotide sequence ID" value="NZ_CP094528.1"/>
</dbReference>
<protein>
    <submittedName>
        <fullName evidence="2">Peptidoglycan-binding protein</fullName>
    </submittedName>
</protein>
<dbReference type="Proteomes" id="UP000832097">
    <property type="component" value="Chromosome"/>
</dbReference>
<evidence type="ECO:0000313" key="3">
    <source>
        <dbReference type="Proteomes" id="UP000832097"/>
    </source>
</evidence>
<dbReference type="InterPro" id="IPR036366">
    <property type="entry name" value="PGBDSf"/>
</dbReference>
<reference evidence="2 3" key="1">
    <citation type="submission" date="2022-03" db="EMBL/GenBank/DDBJ databases">
        <title>Mucilaginibacter sp. isolated from the gut of Protaetia brevitarsis seulensis larvae.</title>
        <authorList>
            <person name="Won M."/>
            <person name="Kim S.-J."/>
            <person name="Kwon S.-W."/>
        </authorList>
    </citation>
    <scope>NUCLEOTIDE SEQUENCE [LARGE SCALE GENOMIC DNA]</scope>
    <source>
        <strain evidence="2 3">CFWR-12</strain>
    </source>
</reference>
<feature type="domain" description="Peptidoglycan binding-like" evidence="1">
    <location>
        <begin position="117"/>
        <end position="164"/>
    </location>
</feature>
<keyword evidence="3" id="KW-1185">Reference proteome</keyword>
<dbReference type="InterPro" id="IPR036365">
    <property type="entry name" value="PGBD-like_sf"/>
</dbReference>